<evidence type="ECO:0000256" key="12">
    <source>
        <dbReference type="ARBA" id="ARBA00034617"/>
    </source>
</evidence>
<dbReference type="CDD" id="cd17932">
    <property type="entry name" value="DEXQc_UvrD"/>
    <property type="match status" value="1"/>
</dbReference>
<evidence type="ECO:0000256" key="10">
    <source>
        <dbReference type="ARBA" id="ARBA00023204"/>
    </source>
</evidence>
<dbReference type="EC" id="5.6.2.4" evidence="13"/>
<keyword evidence="7" id="KW-0269">Exonuclease</keyword>
<comment type="caution">
    <text evidence="18">The sequence shown here is derived from an EMBL/GenBank/DDBJ whole genome shotgun (WGS) entry which is preliminary data.</text>
</comment>
<dbReference type="Pfam" id="PF00580">
    <property type="entry name" value="UvrD-helicase"/>
    <property type="match status" value="1"/>
</dbReference>
<comment type="catalytic activity">
    <reaction evidence="15">
        <text>ATP + H2O = ADP + phosphate + H(+)</text>
        <dbReference type="Rhea" id="RHEA:13065"/>
        <dbReference type="ChEBI" id="CHEBI:15377"/>
        <dbReference type="ChEBI" id="CHEBI:15378"/>
        <dbReference type="ChEBI" id="CHEBI:30616"/>
        <dbReference type="ChEBI" id="CHEBI:43474"/>
        <dbReference type="ChEBI" id="CHEBI:456216"/>
        <dbReference type="EC" id="5.6.2.4"/>
    </reaction>
</comment>
<evidence type="ECO:0000256" key="5">
    <source>
        <dbReference type="ARBA" id="ARBA00022801"/>
    </source>
</evidence>
<evidence type="ECO:0000256" key="2">
    <source>
        <dbReference type="ARBA" id="ARBA00022722"/>
    </source>
</evidence>
<evidence type="ECO:0000256" key="11">
    <source>
        <dbReference type="ARBA" id="ARBA00023235"/>
    </source>
</evidence>
<dbReference type="InterPro" id="IPR013986">
    <property type="entry name" value="DExx_box_DNA_helicase_dom_sf"/>
</dbReference>
<keyword evidence="3 16" id="KW-0547">Nucleotide-binding</keyword>
<evidence type="ECO:0000259" key="17">
    <source>
        <dbReference type="PROSITE" id="PS51198"/>
    </source>
</evidence>
<dbReference type="Gene3D" id="3.90.320.10">
    <property type="match status" value="1"/>
</dbReference>
<dbReference type="SUPFAM" id="SSF52980">
    <property type="entry name" value="Restriction endonuclease-like"/>
    <property type="match status" value="1"/>
</dbReference>
<evidence type="ECO:0000256" key="8">
    <source>
        <dbReference type="ARBA" id="ARBA00022840"/>
    </source>
</evidence>
<gene>
    <name evidence="18" type="ORF">LNP81_11700</name>
</gene>
<dbReference type="Gene3D" id="1.10.10.160">
    <property type="match status" value="1"/>
</dbReference>
<organism evidence="18 19">
    <name type="scientific">Flavobacterium piscisymbiosum</name>
    <dbReference type="NCBI Taxonomy" id="2893753"/>
    <lineage>
        <taxon>Bacteria</taxon>
        <taxon>Pseudomonadati</taxon>
        <taxon>Bacteroidota</taxon>
        <taxon>Flavobacteriia</taxon>
        <taxon>Flavobacteriales</taxon>
        <taxon>Flavobacteriaceae</taxon>
        <taxon>Flavobacterium</taxon>
    </lineage>
</organism>
<dbReference type="Pfam" id="PF13361">
    <property type="entry name" value="UvrD_C"/>
    <property type="match status" value="2"/>
</dbReference>
<evidence type="ECO:0000256" key="14">
    <source>
        <dbReference type="ARBA" id="ARBA00034923"/>
    </source>
</evidence>
<evidence type="ECO:0000256" key="7">
    <source>
        <dbReference type="ARBA" id="ARBA00022839"/>
    </source>
</evidence>
<dbReference type="InterPro" id="IPR011604">
    <property type="entry name" value="PDDEXK-like_dom_sf"/>
</dbReference>
<keyword evidence="8 16" id="KW-0067">ATP-binding</keyword>
<protein>
    <recommendedName>
        <fullName evidence="13">DNA 3'-5' helicase</fullName>
        <ecNumber evidence="13">5.6.2.4</ecNumber>
    </recommendedName>
    <alternativeName>
        <fullName evidence="14">DNA 3'-5' helicase II</fullName>
    </alternativeName>
</protein>
<keyword evidence="19" id="KW-1185">Reference proteome</keyword>
<dbReference type="PROSITE" id="PS51198">
    <property type="entry name" value="UVRD_HELICASE_ATP_BIND"/>
    <property type="match status" value="1"/>
</dbReference>
<dbReference type="GO" id="GO:0004386">
    <property type="term" value="F:helicase activity"/>
    <property type="evidence" value="ECO:0007669"/>
    <property type="project" value="UniProtKB-KW"/>
</dbReference>
<feature type="domain" description="UvrD-like helicase ATP-binding" evidence="17">
    <location>
        <begin position="13"/>
        <end position="309"/>
    </location>
</feature>
<evidence type="ECO:0000256" key="6">
    <source>
        <dbReference type="ARBA" id="ARBA00022806"/>
    </source>
</evidence>
<proteinExistence type="inferred from homology"/>
<evidence type="ECO:0000313" key="19">
    <source>
        <dbReference type="Proteomes" id="UP001430679"/>
    </source>
</evidence>
<comment type="similarity">
    <text evidence="1">Belongs to the helicase family. UvrD subfamily.</text>
</comment>
<comment type="catalytic activity">
    <reaction evidence="12">
        <text>Couples ATP hydrolysis with the unwinding of duplex DNA by translocating in the 3'-5' direction.</text>
        <dbReference type="EC" id="5.6.2.4"/>
    </reaction>
</comment>
<evidence type="ECO:0000256" key="15">
    <source>
        <dbReference type="ARBA" id="ARBA00048988"/>
    </source>
</evidence>
<evidence type="ECO:0000256" key="9">
    <source>
        <dbReference type="ARBA" id="ARBA00023125"/>
    </source>
</evidence>
<dbReference type="InterPro" id="IPR000212">
    <property type="entry name" value="DNA_helicase_UvrD/REP"/>
</dbReference>
<keyword evidence="9" id="KW-0238">DNA-binding</keyword>
<dbReference type="InterPro" id="IPR014017">
    <property type="entry name" value="DNA_helicase_UvrD-like_C"/>
</dbReference>
<evidence type="ECO:0000256" key="3">
    <source>
        <dbReference type="ARBA" id="ARBA00022741"/>
    </source>
</evidence>
<dbReference type="RefSeq" id="WP_230036020.1">
    <property type="nucleotide sequence ID" value="NZ_JAJJMM010000001.1"/>
</dbReference>
<dbReference type="InterPro" id="IPR014016">
    <property type="entry name" value="UvrD-like_ATP-bd"/>
</dbReference>
<evidence type="ECO:0000313" key="18">
    <source>
        <dbReference type="EMBL" id="MCC9063652.1"/>
    </source>
</evidence>
<dbReference type="Gene3D" id="3.40.50.300">
    <property type="entry name" value="P-loop containing nucleotide triphosphate hydrolases"/>
    <property type="match status" value="3"/>
</dbReference>
<evidence type="ECO:0000256" key="16">
    <source>
        <dbReference type="PROSITE-ProRule" id="PRU00560"/>
    </source>
</evidence>
<evidence type="ECO:0000256" key="1">
    <source>
        <dbReference type="ARBA" id="ARBA00009922"/>
    </source>
</evidence>
<keyword evidence="4" id="KW-0227">DNA damage</keyword>
<evidence type="ECO:0000256" key="4">
    <source>
        <dbReference type="ARBA" id="ARBA00022763"/>
    </source>
</evidence>
<dbReference type="InterPro" id="IPR011335">
    <property type="entry name" value="Restrct_endonuc-II-like"/>
</dbReference>
<dbReference type="Pfam" id="PF12705">
    <property type="entry name" value="PDDEXK_1"/>
    <property type="match status" value="1"/>
</dbReference>
<dbReference type="PANTHER" id="PTHR11070">
    <property type="entry name" value="UVRD / RECB / PCRA DNA HELICASE FAMILY MEMBER"/>
    <property type="match status" value="1"/>
</dbReference>
<reference evidence="18" key="1">
    <citation type="submission" date="2021-11" db="EMBL/GenBank/DDBJ databases">
        <title>Description of novel Flavobacterium species.</title>
        <authorList>
            <person name="Saticioglu I.B."/>
            <person name="Ay H."/>
            <person name="Altun S."/>
            <person name="Duman M."/>
        </authorList>
    </citation>
    <scope>NUCLEOTIDE SEQUENCE</scope>
    <source>
        <strain evidence="18">F-30</strain>
    </source>
</reference>
<dbReference type="Proteomes" id="UP001430679">
    <property type="component" value="Unassembled WGS sequence"/>
</dbReference>
<name>A0ABS8MFH8_9FLAO</name>
<keyword evidence="2" id="KW-0540">Nuclease</keyword>
<dbReference type="InterPro" id="IPR038726">
    <property type="entry name" value="PDDEXK_AddAB-type"/>
</dbReference>
<keyword evidence="6 16" id="KW-0347">Helicase</keyword>
<keyword evidence="11" id="KW-0413">Isomerase</keyword>
<keyword evidence="10" id="KW-0234">DNA repair</keyword>
<feature type="binding site" evidence="16">
    <location>
        <begin position="34"/>
        <end position="41"/>
    </location>
    <ligand>
        <name>ATP</name>
        <dbReference type="ChEBI" id="CHEBI:30616"/>
    </ligand>
</feature>
<dbReference type="PANTHER" id="PTHR11070:SF2">
    <property type="entry name" value="ATP-DEPENDENT DNA HELICASE SRS2"/>
    <property type="match status" value="1"/>
</dbReference>
<dbReference type="SUPFAM" id="SSF52540">
    <property type="entry name" value="P-loop containing nucleoside triphosphate hydrolases"/>
    <property type="match status" value="1"/>
</dbReference>
<dbReference type="EMBL" id="JAJJMM010000001">
    <property type="protein sequence ID" value="MCC9063652.1"/>
    <property type="molecule type" value="Genomic_DNA"/>
</dbReference>
<sequence>MNSASFINNLIADGIDPEKIAAITTLEGPLLVIAGPGAGKTKTLVERIVYLIIKKTPAENIMVATFTEKAAKELITRVSNRLLELDLKINLNEMYIGTLHSIFLRIIEENREYTKLKRNYRLLDQFDQKYLVFRNLSRYLEVEDSTHIIGSHYVNRWEKASNLIYYISKVSEECLDIDVLCNADEDEIRAIGEYYKIYQEQLEEENVLDFSTIQIETLKLLENHPKILQALQDKIHYLMVDEYQDTNTIQEKILLLLSAKNNNFCVVGDDDQGLYRFRGATIRNILEFSNNFKKGLCKQVSLVTNYRSHPDIIEFYNKWMEELDWTEGIKKFRYDKNIKPRNGIFTKIPAVLKVSSDVSYEEYCEEVLSFIQEMISSGAITDYNQIAFLFRSVKNDKVIALAQFLEDNGINVFSPRSSLFFEREEVQLLFGALIFIFPNLFEDLKWKEDAHLEVWNKYQSWKEKFANEIRKDPKANEALLKWCQMRAKEHIVFSKNTNYGFAALIYQLLEFPMFGNFIDVELTDNKIQLRAAYNIAQVTKLLFKFEYLYNITVLSKKNIEKILQDLFNTYLRFIIEGGIEEYEDFDEFAPSGCVSFMTIHQSKGLEFPIVITGSLNLNPSKQYDEVDEILQQNYYHKPPFEPIEKTKYYDFWRLYYTAFSRPQNLLVLTAYEKSGAGRNPSKYLEKSFAKAISWKSDEFKPKELKLQPIKPVNIKKEYSFTSHILLYENCPLQYKFYKELEFTEVRTGGVLGGSLLHQTIEDIHKAVLRDEVKTLTDDNITNWFNENYYLLSKSQRTYLHEAQQKALLTQILRYRDNQSQRWHLIKEAEVDVSLVKEDYILKGTIDLIEGENGTVELIDFKSGNKPEINSNDPKTKQILAQYRRQLEIYAHLVEERTGYIVSKMHLYYPKEESSSPYVTFKSNKDNIQHTISVFDEVVNKIETKNYDMKHIVKSEKQCGECDMRYHCNPKQYNK</sequence>
<evidence type="ECO:0000256" key="13">
    <source>
        <dbReference type="ARBA" id="ARBA00034808"/>
    </source>
</evidence>
<accession>A0ABS8MFH8</accession>
<keyword evidence="5 16" id="KW-0378">Hydrolase</keyword>
<dbReference type="InterPro" id="IPR027417">
    <property type="entry name" value="P-loop_NTPase"/>
</dbReference>